<reference evidence="8 9" key="1">
    <citation type="submission" date="2016-10" db="EMBL/GenBank/DDBJ databases">
        <authorList>
            <person name="de Groot N.N."/>
        </authorList>
    </citation>
    <scope>NUCLEOTIDE SEQUENCE [LARGE SCALE GENOMIC DNA]</scope>
    <source>
        <strain evidence="8 9">B7-7</strain>
    </source>
</reference>
<evidence type="ECO:0000259" key="7">
    <source>
        <dbReference type="Pfam" id="PF07282"/>
    </source>
</evidence>
<dbReference type="Pfam" id="PF01385">
    <property type="entry name" value="OrfB_IS605"/>
    <property type="match status" value="1"/>
</dbReference>
<evidence type="ECO:0000256" key="1">
    <source>
        <dbReference type="ARBA" id="ARBA00008761"/>
    </source>
</evidence>
<dbReference type="GO" id="GO:0003677">
    <property type="term" value="F:DNA binding"/>
    <property type="evidence" value="ECO:0007669"/>
    <property type="project" value="UniProtKB-KW"/>
</dbReference>
<keyword evidence="4" id="KW-0238">DNA-binding</keyword>
<evidence type="ECO:0000256" key="2">
    <source>
        <dbReference type="ARBA" id="ARBA00011044"/>
    </source>
</evidence>
<evidence type="ECO:0000313" key="9">
    <source>
        <dbReference type="Proteomes" id="UP000199496"/>
    </source>
</evidence>
<dbReference type="NCBIfam" id="TIGR01766">
    <property type="entry name" value="IS200/IS605 family accessory protein TnpB-like domain"/>
    <property type="match status" value="1"/>
</dbReference>
<dbReference type="PANTHER" id="PTHR30405:SF11">
    <property type="entry name" value="RNA-GUIDED DNA ENDONUCLEASE RV2885C-RELATED"/>
    <property type="match status" value="1"/>
</dbReference>
<evidence type="ECO:0000256" key="5">
    <source>
        <dbReference type="ARBA" id="ARBA00023172"/>
    </source>
</evidence>
<keyword evidence="9" id="KW-1185">Reference proteome</keyword>
<protein>
    <submittedName>
        <fullName evidence="8">Putative transposase</fullName>
    </submittedName>
</protein>
<name>A0A1H9GTD2_9GAMM</name>
<dbReference type="InterPro" id="IPR001959">
    <property type="entry name" value="Transposase"/>
</dbReference>
<evidence type="ECO:0000259" key="6">
    <source>
        <dbReference type="Pfam" id="PF01385"/>
    </source>
</evidence>
<dbReference type="STRING" id="867345.SAMN05421693_1502"/>
<comment type="similarity">
    <text evidence="2">In the N-terminal section; belongs to the transposase 2 family.</text>
</comment>
<dbReference type="GO" id="GO:0032196">
    <property type="term" value="P:transposition"/>
    <property type="evidence" value="ECO:0007669"/>
    <property type="project" value="UniProtKB-KW"/>
</dbReference>
<evidence type="ECO:0000313" key="8">
    <source>
        <dbReference type="EMBL" id="SEQ53325.1"/>
    </source>
</evidence>
<dbReference type="AlphaFoldDB" id="A0A1H9GTD2"/>
<gene>
    <name evidence="8" type="ORF">SAMN05421693_1502</name>
</gene>
<dbReference type="GO" id="GO:0006310">
    <property type="term" value="P:DNA recombination"/>
    <property type="evidence" value="ECO:0007669"/>
    <property type="project" value="UniProtKB-KW"/>
</dbReference>
<sequence length="219" mass="24159">MAIQHSQKLHHGSWWIDFTTLIPTKGVHTASEYLGSCLLGQFEAGANSALSRCQKGSANRAKARLLVAKAHERVANARHDFQHKLSRQIVDDNQAVIVETLKVGNMMKNARLAQHIGDASWYALTTKLDYKAKEQGKHLVRIDPWFASSRTCHVCQHKRDAMPLNVRSWACPACHTQHDRDINAALNIKHQGIVKLKAEGLSVSAHGGLRKPGTSPAAA</sequence>
<evidence type="ECO:0000256" key="3">
    <source>
        <dbReference type="ARBA" id="ARBA00022578"/>
    </source>
</evidence>
<dbReference type="EMBL" id="FOFO01000050">
    <property type="protein sequence ID" value="SEQ53325.1"/>
    <property type="molecule type" value="Genomic_DNA"/>
</dbReference>
<proteinExistence type="inferred from homology"/>
<feature type="domain" description="Probable transposase IS891/IS1136/IS1341" evidence="6">
    <location>
        <begin position="47"/>
        <end position="109"/>
    </location>
</feature>
<dbReference type="Pfam" id="PF07282">
    <property type="entry name" value="Cas12f1-like_TNB"/>
    <property type="match status" value="1"/>
</dbReference>
<organism evidence="8 9">
    <name type="scientific">Ectothiorhodospira magna</name>
    <dbReference type="NCBI Taxonomy" id="867345"/>
    <lineage>
        <taxon>Bacteria</taxon>
        <taxon>Pseudomonadati</taxon>
        <taxon>Pseudomonadota</taxon>
        <taxon>Gammaproteobacteria</taxon>
        <taxon>Chromatiales</taxon>
        <taxon>Ectothiorhodospiraceae</taxon>
        <taxon>Ectothiorhodospira</taxon>
    </lineage>
</organism>
<dbReference type="NCBIfam" id="NF040570">
    <property type="entry name" value="guided_TnpB"/>
    <property type="match status" value="1"/>
</dbReference>
<keyword evidence="5" id="KW-0233">DNA recombination</keyword>
<accession>A0A1H9GTD2</accession>
<keyword evidence="3" id="KW-0815">Transposition</keyword>
<evidence type="ECO:0000256" key="4">
    <source>
        <dbReference type="ARBA" id="ARBA00023125"/>
    </source>
</evidence>
<comment type="similarity">
    <text evidence="1">In the C-terminal section; belongs to the transposase 35 family.</text>
</comment>
<dbReference type="Proteomes" id="UP000199496">
    <property type="component" value="Unassembled WGS sequence"/>
</dbReference>
<dbReference type="InterPro" id="IPR051399">
    <property type="entry name" value="RNA-guided_DNA_endo/Transpos"/>
</dbReference>
<feature type="domain" description="Cas12f1-like TNB" evidence="7">
    <location>
        <begin position="121"/>
        <end position="188"/>
    </location>
</feature>
<dbReference type="InterPro" id="IPR010095">
    <property type="entry name" value="Cas12f1-like_TNB"/>
</dbReference>
<dbReference type="PANTHER" id="PTHR30405">
    <property type="entry name" value="TRANSPOSASE"/>
    <property type="match status" value="1"/>
</dbReference>